<name>A0AAV6NSD8_9ROSI</name>
<evidence type="ECO:0000256" key="1">
    <source>
        <dbReference type="SAM" id="MobiDB-lite"/>
    </source>
</evidence>
<sequence>MSWGAYTLILFGFHLLISQANAARNVVPTAHKQTVRVHLGFVHKTVHAPRRGYVHFSRLNQRTFSYPPTLADVRSGILSKRLYIIPSRSRLRTSNQHFRVKYGSIGKNVHFPPSRPGKRISHTNYPVSSGMLLRNGHISQSGPSHRISTPNHPVNPEMMPKNIYISPVRPSQGTSNP</sequence>
<proteinExistence type="predicted"/>
<organism evidence="3 4">
    <name type="scientific">Cucurbita argyrosperma subsp. sororia</name>
    <dbReference type="NCBI Taxonomy" id="37648"/>
    <lineage>
        <taxon>Eukaryota</taxon>
        <taxon>Viridiplantae</taxon>
        <taxon>Streptophyta</taxon>
        <taxon>Embryophyta</taxon>
        <taxon>Tracheophyta</taxon>
        <taxon>Spermatophyta</taxon>
        <taxon>Magnoliopsida</taxon>
        <taxon>eudicotyledons</taxon>
        <taxon>Gunneridae</taxon>
        <taxon>Pentapetalae</taxon>
        <taxon>rosids</taxon>
        <taxon>fabids</taxon>
        <taxon>Cucurbitales</taxon>
        <taxon>Cucurbitaceae</taxon>
        <taxon>Cucurbiteae</taxon>
        <taxon>Cucurbita</taxon>
    </lineage>
</organism>
<feature type="non-terminal residue" evidence="3">
    <location>
        <position position="1"/>
    </location>
</feature>
<dbReference type="EMBL" id="JAGKQH010000004">
    <property type="protein sequence ID" value="KAG6601491.1"/>
    <property type="molecule type" value="Genomic_DNA"/>
</dbReference>
<feature type="signal peptide" evidence="2">
    <location>
        <begin position="1"/>
        <end position="22"/>
    </location>
</feature>
<dbReference type="AlphaFoldDB" id="A0AAV6NSD8"/>
<dbReference type="Proteomes" id="UP000685013">
    <property type="component" value="Chromosome 4"/>
</dbReference>
<comment type="caution">
    <text evidence="3">The sequence shown here is derived from an EMBL/GenBank/DDBJ whole genome shotgun (WGS) entry which is preliminary data.</text>
</comment>
<feature type="compositionally biased region" description="Polar residues" evidence="1">
    <location>
        <begin position="137"/>
        <end position="152"/>
    </location>
</feature>
<protein>
    <submittedName>
        <fullName evidence="3">Uncharacterized protein</fullName>
    </submittedName>
</protein>
<evidence type="ECO:0000313" key="4">
    <source>
        <dbReference type="Proteomes" id="UP000685013"/>
    </source>
</evidence>
<keyword evidence="4" id="KW-1185">Reference proteome</keyword>
<evidence type="ECO:0000256" key="2">
    <source>
        <dbReference type="SAM" id="SignalP"/>
    </source>
</evidence>
<keyword evidence="2" id="KW-0732">Signal</keyword>
<evidence type="ECO:0000313" key="3">
    <source>
        <dbReference type="EMBL" id="KAG6601491.1"/>
    </source>
</evidence>
<feature type="region of interest" description="Disordered" evidence="1">
    <location>
        <begin position="136"/>
        <end position="156"/>
    </location>
</feature>
<accession>A0AAV6NSD8</accession>
<gene>
    <name evidence="3" type="ORF">SDJN03_06724</name>
</gene>
<reference evidence="3 4" key="1">
    <citation type="journal article" date="2021" name="Hortic Res">
        <title>The domestication of Cucurbita argyrosperma as revealed by the genome of its wild relative.</title>
        <authorList>
            <person name="Barrera-Redondo J."/>
            <person name="Sanchez-de la Vega G."/>
            <person name="Aguirre-Liguori J.A."/>
            <person name="Castellanos-Morales G."/>
            <person name="Gutierrez-Guerrero Y.T."/>
            <person name="Aguirre-Dugua X."/>
            <person name="Aguirre-Planter E."/>
            <person name="Tenaillon M.I."/>
            <person name="Lira-Saade R."/>
            <person name="Eguiarte L.E."/>
        </authorList>
    </citation>
    <scope>NUCLEOTIDE SEQUENCE [LARGE SCALE GENOMIC DNA]</scope>
    <source>
        <strain evidence="3">JBR-2021</strain>
    </source>
</reference>
<feature type="chain" id="PRO_5043450951" evidence="2">
    <location>
        <begin position="23"/>
        <end position="177"/>
    </location>
</feature>